<dbReference type="SUPFAM" id="SSF53098">
    <property type="entry name" value="Ribonuclease H-like"/>
    <property type="match status" value="1"/>
</dbReference>
<dbReference type="EMBL" id="SSTE01010863">
    <property type="protein sequence ID" value="KAA0052341.1"/>
    <property type="molecule type" value="Genomic_DNA"/>
</dbReference>
<dbReference type="PANTHER" id="PTHR45835:SF99">
    <property type="entry name" value="CHROMO DOMAIN-CONTAINING PROTEIN-RELATED"/>
    <property type="match status" value="1"/>
</dbReference>
<proteinExistence type="predicted"/>
<dbReference type="InterPro" id="IPR012337">
    <property type="entry name" value="RNaseH-like_sf"/>
</dbReference>
<dbReference type="GO" id="GO:0003676">
    <property type="term" value="F:nucleic acid binding"/>
    <property type="evidence" value="ECO:0007669"/>
    <property type="project" value="InterPro"/>
</dbReference>
<dbReference type="Proteomes" id="UP000321393">
    <property type="component" value="Unassembled WGS sequence"/>
</dbReference>
<gene>
    <name evidence="1" type="ORF">E6C27_scaffold207G001790</name>
</gene>
<sequence length="170" mass="19264">MKADVKKYVELCEVYLRNKSEVVSPARLLQPLPLLELILEDWTMDFVEGLPKAGGYDSIIVVVDCLSKFAHFIILKHPFSAKQVADVFIKKTLNNRVEQLPKERDLIINALKERPPILHMYKMKGKKGITQAKASMNVAEVEEFTRGSHNDVGIKREWGSEKVGFILGKG</sequence>
<dbReference type="PANTHER" id="PTHR45835">
    <property type="entry name" value="YALI0A06105P"/>
    <property type="match status" value="1"/>
</dbReference>
<evidence type="ECO:0000313" key="2">
    <source>
        <dbReference type="Proteomes" id="UP000321393"/>
    </source>
</evidence>
<name>A0A5A7UFN9_CUCMM</name>
<dbReference type="AlphaFoldDB" id="A0A5A7UFN9"/>
<comment type="caution">
    <text evidence="1">The sequence shown here is derived from an EMBL/GenBank/DDBJ whole genome shotgun (WGS) entry which is preliminary data.</text>
</comment>
<reference evidence="1 2" key="1">
    <citation type="submission" date="2019-08" db="EMBL/GenBank/DDBJ databases">
        <title>Draft genome sequences of two oriental melons (Cucumis melo L. var makuwa).</title>
        <authorList>
            <person name="Kwon S.-Y."/>
        </authorList>
    </citation>
    <scope>NUCLEOTIDE SEQUENCE [LARGE SCALE GENOMIC DNA]</scope>
    <source>
        <strain evidence="2">cv. SW 3</strain>
        <tissue evidence="1">Leaf</tissue>
    </source>
</reference>
<organism evidence="1 2">
    <name type="scientific">Cucumis melo var. makuwa</name>
    <name type="common">Oriental melon</name>
    <dbReference type="NCBI Taxonomy" id="1194695"/>
    <lineage>
        <taxon>Eukaryota</taxon>
        <taxon>Viridiplantae</taxon>
        <taxon>Streptophyta</taxon>
        <taxon>Embryophyta</taxon>
        <taxon>Tracheophyta</taxon>
        <taxon>Spermatophyta</taxon>
        <taxon>Magnoliopsida</taxon>
        <taxon>eudicotyledons</taxon>
        <taxon>Gunneridae</taxon>
        <taxon>Pentapetalae</taxon>
        <taxon>rosids</taxon>
        <taxon>fabids</taxon>
        <taxon>Cucurbitales</taxon>
        <taxon>Cucurbitaceae</taxon>
        <taxon>Benincaseae</taxon>
        <taxon>Cucumis</taxon>
    </lineage>
</organism>
<dbReference type="STRING" id="1194695.A0A5A7UFN9"/>
<accession>A0A5A7UFN9</accession>
<dbReference type="Gene3D" id="3.30.420.10">
    <property type="entry name" value="Ribonuclease H-like superfamily/Ribonuclease H"/>
    <property type="match status" value="1"/>
</dbReference>
<protein>
    <submittedName>
        <fullName evidence="1">Integrase</fullName>
    </submittedName>
</protein>
<evidence type="ECO:0000313" key="1">
    <source>
        <dbReference type="EMBL" id="KAA0052341.1"/>
    </source>
</evidence>
<dbReference type="OrthoDB" id="1305153at2759"/>
<dbReference type="InterPro" id="IPR036397">
    <property type="entry name" value="RNaseH_sf"/>
</dbReference>